<dbReference type="PANTHER" id="PTHR30050:SF8">
    <property type="entry name" value="PRIMOSOMAL PROTEIN DNAI"/>
    <property type="match status" value="1"/>
</dbReference>
<dbReference type="InterPro" id="IPR013317">
    <property type="entry name" value="DnaA_dom"/>
</dbReference>
<evidence type="ECO:0000259" key="1">
    <source>
        <dbReference type="SMART" id="SM00382"/>
    </source>
</evidence>
<dbReference type="GO" id="GO:0006260">
    <property type="term" value="P:DNA replication"/>
    <property type="evidence" value="ECO:0007669"/>
    <property type="project" value="TreeGrafter"/>
</dbReference>
<dbReference type="Proteomes" id="UP000051888">
    <property type="component" value="Unassembled WGS sequence"/>
</dbReference>
<evidence type="ECO:0000313" key="2">
    <source>
        <dbReference type="EMBL" id="KQL53330.1"/>
    </source>
</evidence>
<dbReference type="Pfam" id="PF00308">
    <property type="entry name" value="Bac_DnaA"/>
    <property type="match status" value="1"/>
</dbReference>
<dbReference type="OrthoDB" id="61127at2"/>
<dbReference type="FunFam" id="3.40.50.300:FF:000880">
    <property type="entry name" value="Primosomal protein DnaI"/>
    <property type="match status" value="1"/>
</dbReference>
<dbReference type="InterPro" id="IPR009928">
    <property type="entry name" value="DnaI_N"/>
</dbReference>
<comment type="caution">
    <text evidence="2">The sequence shown here is derived from an EMBL/GenBank/DDBJ whole genome shotgun (WGS) entry which is preliminary data.</text>
</comment>
<keyword evidence="3" id="KW-1185">Reference proteome</keyword>
<protein>
    <submittedName>
        <fullName evidence="2">Primosomal protein DnaI</fullName>
    </submittedName>
</protein>
<gene>
    <name evidence="2" type="ORF">AN964_07385</name>
</gene>
<sequence length="311" mass="36012">MENINETLRRLSNNSNFQRTYSEMKQEILNHPAVREFLLQHTGEITTSMVEKSLMKLYEFISQTRDCQKCSSLESCVNMMQGYEPELVLGRNGIDIKYRPCLKKRMFDERKKNEKLIQSLYVPKDILHASFGEFSLESAGRLNAYEFAERFVVEYEAGKKMKGLFLYGSFGVGKSYLLGAIANHLAENKQVSSLLVYVPEFFREMKQSLGDHTLNEKLEMVKKAPVLMLDDIGAEAMTSWTRDEILGSILQFRMQENLPTFFTSNFDYSGLEHHLTYSQRGEEEKMKAARIMERIKYLSTPILVEGPNLRI</sequence>
<dbReference type="InterPro" id="IPR027417">
    <property type="entry name" value="P-loop_NTPase"/>
</dbReference>
<dbReference type="EMBL" id="LJJC01000004">
    <property type="protein sequence ID" value="KQL53330.1"/>
    <property type="molecule type" value="Genomic_DNA"/>
</dbReference>
<dbReference type="NCBIfam" id="NF006505">
    <property type="entry name" value="PRK08939.1"/>
    <property type="match status" value="1"/>
</dbReference>
<dbReference type="STRING" id="157838.AN964_07385"/>
<feature type="domain" description="AAA+ ATPase" evidence="1">
    <location>
        <begin position="160"/>
        <end position="308"/>
    </location>
</feature>
<dbReference type="CDD" id="cd00009">
    <property type="entry name" value="AAA"/>
    <property type="match status" value="1"/>
</dbReference>
<dbReference type="SUPFAM" id="SSF52540">
    <property type="entry name" value="P-loop containing nucleoside triphosphate hydrolases"/>
    <property type="match status" value="1"/>
</dbReference>
<dbReference type="InterPro" id="IPR003593">
    <property type="entry name" value="AAA+_ATPase"/>
</dbReference>
<dbReference type="AlphaFoldDB" id="A0A0Q3WW82"/>
<dbReference type="SMART" id="SM00382">
    <property type="entry name" value="AAA"/>
    <property type="match status" value="1"/>
</dbReference>
<dbReference type="RefSeq" id="WP_055739057.1">
    <property type="nucleotide sequence ID" value="NZ_JAAIWL010000037.1"/>
</dbReference>
<name>A0A0Q3WW82_9BACI</name>
<dbReference type="PANTHER" id="PTHR30050">
    <property type="entry name" value="CHROMOSOMAL REPLICATION INITIATOR PROTEIN DNAA"/>
    <property type="match status" value="1"/>
</dbReference>
<evidence type="ECO:0000313" key="3">
    <source>
        <dbReference type="Proteomes" id="UP000051888"/>
    </source>
</evidence>
<accession>A0A0Q3WW82</accession>
<dbReference type="Pfam" id="PF07319">
    <property type="entry name" value="DnaI_N"/>
    <property type="match status" value="1"/>
</dbReference>
<proteinExistence type="predicted"/>
<organism evidence="2 3">
    <name type="scientific">Heyndrickxia shackletonii</name>
    <dbReference type="NCBI Taxonomy" id="157838"/>
    <lineage>
        <taxon>Bacteria</taxon>
        <taxon>Bacillati</taxon>
        <taxon>Bacillota</taxon>
        <taxon>Bacilli</taxon>
        <taxon>Bacillales</taxon>
        <taxon>Bacillaceae</taxon>
        <taxon>Heyndrickxia</taxon>
    </lineage>
</organism>
<dbReference type="Gene3D" id="3.40.50.300">
    <property type="entry name" value="P-loop containing nucleotide triphosphate hydrolases"/>
    <property type="match status" value="1"/>
</dbReference>
<reference evidence="2 3" key="1">
    <citation type="submission" date="2015-09" db="EMBL/GenBank/DDBJ databases">
        <title>Genome sequencing project for genomic taxonomy and phylogenomics of Bacillus-like bacteria.</title>
        <authorList>
            <person name="Liu B."/>
            <person name="Wang J."/>
            <person name="Zhu Y."/>
            <person name="Liu G."/>
            <person name="Chen Q."/>
            <person name="Chen Z."/>
            <person name="Lan J."/>
            <person name="Che J."/>
            <person name="Ge C."/>
            <person name="Shi H."/>
            <person name="Pan Z."/>
            <person name="Liu X."/>
        </authorList>
    </citation>
    <scope>NUCLEOTIDE SEQUENCE [LARGE SCALE GENOMIC DNA]</scope>
    <source>
        <strain evidence="2 3">LMG 18435</strain>
    </source>
</reference>
<dbReference type="PATRIC" id="fig|157838.3.peg.1625"/>